<sequence>MFNNSLKKEALSIHEKALKEYNQSYQRMTDWAETLYTHRVEAENQIKKIELVVNSIANTPKEYDTKMGNVRQQLINFRKTREYAQEAYDAAVKAGTNIAGGAAAGLGVAAVAPTALMGIATTFGTAATGTAISALSGAAAQKAAVAWLGRTFASFAVTGGTAGMAAGNAFLALAGPVGWGITAASTGVSLITMTNKNKEIADKAVSEAKEIIKARGSLDESATKILHLSMRTTAIAKQLPMERIESFMNADYKNLSGEDQYFLGQTVDLVETLSVLLNETVS</sequence>
<dbReference type="OrthoDB" id="517761at2"/>
<evidence type="ECO:0000313" key="2">
    <source>
        <dbReference type="Proteomes" id="UP000190286"/>
    </source>
</evidence>
<accession>A0A1T4WGQ3</accession>
<reference evidence="1 2" key="1">
    <citation type="submission" date="2017-02" db="EMBL/GenBank/DDBJ databases">
        <authorList>
            <person name="Peterson S.W."/>
        </authorList>
    </citation>
    <scope>NUCLEOTIDE SEQUENCE [LARGE SCALE GENOMIC DNA]</scope>
    <source>
        <strain evidence="1 2">ATCC 27749</strain>
    </source>
</reference>
<dbReference type="Proteomes" id="UP000190286">
    <property type="component" value="Unassembled WGS sequence"/>
</dbReference>
<gene>
    <name evidence="1" type="ORF">SAMN02745178_00576</name>
</gene>
<dbReference type="STRING" id="745368.SAMN02745178_00576"/>
<evidence type="ECO:0000313" key="1">
    <source>
        <dbReference type="EMBL" id="SKA76349.1"/>
    </source>
</evidence>
<protein>
    <submittedName>
        <fullName evidence="1">Uncharacterized protein</fullName>
    </submittedName>
</protein>
<keyword evidence="2" id="KW-1185">Reference proteome</keyword>
<dbReference type="EMBL" id="FUYF01000002">
    <property type="protein sequence ID" value="SKA76349.1"/>
    <property type="molecule type" value="Genomic_DNA"/>
</dbReference>
<name>A0A1T4WGQ3_9FIRM</name>
<dbReference type="RefSeq" id="WP_078783587.1">
    <property type="nucleotide sequence ID" value="NZ_FUYF01000002.1"/>
</dbReference>
<proteinExistence type="predicted"/>
<organism evidence="1 2">
    <name type="scientific">Gemmiger formicilis</name>
    <dbReference type="NCBI Taxonomy" id="745368"/>
    <lineage>
        <taxon>Bacteria</taxon>
        <taxon>Bacillati</taxon>
        <taxon>Bacillota</taxon>
        <taxon>Clostridia</taxon>
        <taxon>Eubacteriales</taxon>
        <taxon>Gemmiger</taxon>
    </lineage>
</organism>
<dbReference type="AlphaFoldDB" id="A0A1T4WGQ3"/>
<dbReference type="GeneID" id="93337067"/>